<dbReference type="Pfam" id="PF00059">
    <property type="entry name" value="Lectin_C"/>
    <property type="match status" value="1"/>
</dbReference>
<evidence type="ECO:0000313" key="4">
    <source>
        <dbReference type="Proteomes" id="UP000683360"/>
    </source>
</evidence>
<accession>A0A8S3PWV7</accession>
<dbReference type="InterPro" id="IPR001304">
    <property type="entry name" value="C-type_lectin-like"/>
</dbReference>
<protein>
    <recommendedName>
        <fullName evidence="5">C-type lectin domain-containing protein</fullName>
    </recommendedName>
</protein>
<gene>
    <name evidence="3" type="ORF">MEDL_3678</name>
</gene>
<proteinExistence type="predicted"/>
<feature type="domain" description="C-type lectin" evidence="1">
    <location>
        <begin position="103"/>
        <end position="204"/>
    </location>
</feature>
<dbReference type="InterPro" id="IPR016187">
    <property type="entry name" value="CTDL_fold"/>
</dbReference>
<organism evidence="3 4">
    <name type="scientific">Mytilus edulis</name>
    <name type="common">Blue mussel</name>
    <dbReference type="NCBI Taxonomy" id="6550"/>
    <lineage>
        <taxon>Eukaryota</taxon>
        <taxon>Metazoa</taxon>
        <taxon>Spiralia</taxon>
        <taxon>Lophotrochozoa</taxon>
        <taxon>Mollusca</taxon>
        <taxon>Bivalvia</taxon>
        <taxon>Autobranchia</taxon>
        <taxon>Pteriomorphia</taxon>
        <taxon>Mytilida</taxon>
        <taxon>Mytiloidea</taxon>
        <taxon>Mytilidae</taxon>
        <taxon>Mytilinae</taxon>
        <taxon>Mytilus</taxon>
    </lineage>
</organism>
<evidence type="ECO:0000313" key="3">
    <source>
        <dbReference type="EMBL" id="CAG2188242.1"/>
    </source>
</evidence>
<dbReference type="PROSITE" id="PS50948">
    <property type="entry name" value="PAN"/>
    <property type="match status" value="1"/>
</dbReference>
<dbReference type="PANTHER" id="PTHR22803">
    <property type="entry name" value="MANNOSE, PHOSPHOLIPASE, LECTIN RECEPTOR RELATED"/>
    <property type="match status" value="1"/>
</dbReference>
<evidence type="ECO:0000259" key="1">
    <source>
        <dbReference type="PROSITE" id="PS50041"/>
    </source>
</evidence>
<dbReference type="CDD" id="cd00037">
    <property type="entry name" value="CLECT"/>
    <property type="match status" value="2"/>
</dbReference>
<dbReference type="SUPFAM" id="SSF57414">
    <property type="entry name" value="Hairpin loop containing domain-like"/>
    <property type="match status" value="1"/>
</dbReference>
<evidence type="ECO:0000259" key="2">
    <source>
        <dbReference type="PROSITE" id="PS50948"/>
    </source>
</evidence>
<feature type="domain" description="Apple" evidence="2">
    <location>
        <begin position="1"/>
        <end position="77"/>
    </location>
</feature>
<keyword evidence="4" id="KW-1185">Reference proteome</keyword>
<reference evidence="3" key="1">
    <citation type="submission" date="2021-03" db="EMBL/GenBank/DDBJ databases">
        <authorList>
            <person name="Bekaert M."/>
        </authorList>
    </citation>
    <scope>NUCLEOTIDE SEQUENCE</scope>
</reference>
<dbReference type="InterPro" id="IPR016186">
    <property type="entry name" value="C-type_lectin-like/link_sf"/>
</dbReference>
<dbReference type="InterPro" id="IPR050111">
    <property type="entry name" value="C-type_lectin/snaclec_domain"/>
</dbReference>
<dbReference type="Gene3D" id="3.50.4.10">
    <property type="entry name" value="Hepatocyte Growth Factor"/>
    <property type="match status" value="1"/>
</dbReference>
<dbReference type="Proteomes" id="UP000683360">
    <property type="component" value="Unassembled WGS sequence"/>
</dbReference>
<dbReference type="InterPro" id="IPR003609">
    <property type="entry name" value="Pan_app"/>
</dbReference>
<dbReference type="Pfam" id="PF00024">
    <property type="entry name" value="PAN_1"/>
    <property type="match status" value="1"/>
</dbReference>
<dbReference type="SUPFAM" id="SSF56436">
    <property type="entry name" value="C-type lectin-like"/>
    <property type="match status" value="2"/>
</dbReference>
<sequence length="378" mass="43368">MSENLNLRDQFSEYNNLGNIESKSLVRCTNICLLTANCRSLFYQKELHQCILHSIDIQESSVNLVSSTGWKYYKTFEESPSTTPSTSPAEKCTDTAGFIYNAGESMCYFIGTPVAVDFDVIETLCSNMNSELIRIDSAQKQAFVQQILAADAGDWVCIQGDRDDGSYKFDDGSYMTYFNWNMAMGQPDNIHWHHIVMNQTKQCILHSLNILELSVQGIEVDLVTSAGWKYYEREEDDISSLVKCISNPGFLYSPNGDMCYFIGSPEIVDFSYIKKLCVDMGSDLIRIDSATKQIIVQQILVNDVSDMVCIQGNNDNTIKTYRFDNDTEMTYFNWNTASSQPENDWNKHYIMMVKIYNYLWHDIQEQRIDLKCAYICEK</sequence>
<dbReference type="SMART" id="SM00034">
    <property type="entry name" value="CLECT"/>
    <property type="match status" value="2"/>
</dbReference>
<dbReference type="EMBL" id="CAJPWZ010000205">
    <property type="protein sequence ID" value="CAG2188242.1"/>
    <property type="molecule type" value="Genomic_DNA"/>
</dbReference>
<comment type="caution">
    <text evidence="3">The sequence shown here is derived from an EMBL/GenBank/DDBJ whole genome shotgun (WGS) entry which is preliminary data.</text>
</comment>
<dbReference type="OrthoDB" id="441660at2759"/>
<dbReference type="Gene3D" id="3.10.100.10">
    <property type="entry name" value="Mannose-Binding Protein A, subunit A"/>
    <property type="match status" value="2"/>
</dbReference>
<dbReference type="AlphaFoldDB" id="A0A8S3PWV7"/>
<name>A0A8S3PWV7_MYTED</name>
<evidence type="ECO:0008006" key="5">
    <source>
        <dbReference type="Google" id="ProtNLM"/>
    </source>
</evidence>
<dbReference type="PROSITE" id="PS50041">
    <property type="entry name" value="C_TYPE_LECTIN_2"/>
    <property type="match status" value="1"/>
</dbReference>